<evidence type="ECO:0000256" key="4">
    <source>
        <dbReference type="ARBA" id="ARBA00023163"/>
    </source>
</evidence>
<dbReference type="GO" id="GO:0043565">
    <property type="term" value="F:sequence-specific DNA binding"/>
    <property type="evidence" value="ECO:0007669"/>
    <property type="project" value="TreeGrafter"/>
</dbReference>
<keyword evidence="4" id="KW-0804">Transcription</keyword>
<keyword evidence="2" id="KW-0805">Transcription regulation</keyword>
<evidence type="ECO:0000256" key="3">
    <source>
        <dbReference type="ARBA" id="ARBA00023125"/>
    </source>
</evidence>
<dbReference type="SUPFAM" id="SSF53850">
    <property type="entry name" value="Periplasmic binding protein-like II"/>
    <property type="match status" value="1"/>
</dbReference>
<dbReference type="InterPro" id="IPR036390">
    <property type="entry name" value="WH_DNA-bd_sf"/>
</dbReference>
<dbReference type="PRINTS" id="PR00039">
    <property type="entry name" value="HTHLYSR"/>
</dbReference>
<dbReference type="PANTHER" id="PTHR30537:SF1">
    <property type="entry name" value="HTH-TYPE TRANSCRIPTIONAL REGULATOR PGRR"/>
    <property type="match status" value="1"/>
</dbReference>
<dbReference type="InterPro" id="IPR036388">
    <property type="entry name" value="WH-like_DNA-bd_sf"/>
</dbReference>
<evidence type="ECO:0000256" key="2">
    <source>
        <dbReference type="ARBA" id="ARBA00023015"/>
    </source>
</evidence>
<evidence type="ECO:0000313" key="7">
    <source>
        <dbReference type="Proteomes" id="UP000316798"/>
    </source>
</evidence>
<name>A0A515D736_9BURK</name>
<dbReference type="InterPro" id="IPR058163">
    <property type="entry name" value="LysR-type_TF_proteobact-type"/>
</dbReference>
<dbReference type="InterPro" id="IPR005119">
    <property type="entry name" value="LysR_subst-bd"/>
</dbReference>
<dbReference type="Pfam" id="PF03466">
    <property type="entry name" value="LysR_substrate"/>
    <property type="match status" value="1"/>
</dbReference>
<keyword evidence="7" id="KW-1185">Reference proteome</keyword>
<evidence type="ECO:0000256" key="1">
    <source>
        <dbReference type="ARBA" id="ARBA00009437"/>
    </source>
</evidence>
<dbReference type="Gene3D" id="3.40.190.290">
    <property type="match status" value="1"/>
</dbReference>
<dbReference type="KEGG" id="rhf:EUB48_02090"/>
<evidence type="ECO:0000313" key="6">
    <source>
        <dbReference type="EMBL" id="QDL36220.1"/>
    </source>
</evidence>
<dbReference type="GO" id="GO:0006351">
    <property type="term" value="P:DNA-templated transcription"/>
    <property type="evidence" value="ECO:0007669"/>
    <property type="project" value="TreeGrafter"/>
</dbReference>
<dbReference type="AlphaFoldDB" id="A0A515D736"/>
<dbReference type="GO" id="GO:0003700">
    <property type="term" value="F:DNA-binding transcription factor activity"/>
    <property type="evidence" value="ECO:0007669"/>
    <property type="project" value="InterPro"/>
</dbReference>
<keyword evidence="3" id="KW-0238">DNA-binding</keyword>
<dbReference type="OrthoDB" id="9813056at2"/>
<evidence type="ECO:0000259" key="5">
    <source>
        <dbReference type="PROSITE" id="PS50931"/>
    </source>
</evidence>
<feature type="domain" description="HTH lysR-type" evidence="5">
    <location>
        <begin position="1"/>
        <end position="59"/>
    </location>
</feature>
<dbReference type="Gene3D" id="1.10.10.10">
    <property type="entry name" value="Winged helix-like DNA-binding domain superfamily/Winged helix DNA-binding domain"/>
    <property type="match status" value="1"/>
</dbReference>
<dbReference type="FunFam" id="3.40.190.290:FF:000012">
    <property type="entry name" value="Transcriptional regulator, LysR family"/>
    <property type="match status" value="1"/>
</dbReference>
<protein>
    <submittedName>
        <fullName evidence="6">LysR family transcriptional regulator</fullName>
    </submittedName>
</protein>
<comment type="similarity">
    <text evidence="1">Belongs to the LysR transcriptional regulatory family.</text>
</comment>
<dbReference type="PROSITE" id="PS50931">
    <property type="entry name" value="HTH_LYSR"/>
    <property type="match status" value="1"/>
</dbReference>
<dbReference type="InterPro" id="IPR000847">
    <property type="entry name" value="LysR_HTH_N"/>
</dbReference>
<dbReference type="RefSeq" id="WP_142817398.1">
    <property type="nucleotide sequence ID" value="NZ_CP035503.1"/>
</dbReference>
<dbReference type="Pfam" id="PF00126">
    <property type="entry name" value="HTH_1"/>
    <property type="match status" value="1"/>
</dbReference>
<dbReference type="CDD" id="cd08474">
    <property type="entry name" value="PBP2_CrgA_like_5"/>
    <property type="match status" value="1"/>
</dbReference>
<dbReference type="FunFam" id="1.10.10.10:FF:000001">
    <property type="entry name" value="LysR family transcriptional regulator"/>
    <property type="match status" value="1"/>
</dbReference>
<dbReference type="Proteomes" id="UP000316798">
    <property type="component" value="Chromosome"/>
</dbReference>
<gene>
    <name evidence="6" type="ORF">EUB48_02090</name>
</gene>
<proteinExistence type="inferred from homology"/>
<dbReference type="EMBL" id="CP035503">
    <property type="protein sequence ID" value="QDL36220.1"/>
    <property type="molecule type" value="Genomic_DNA"/>
</dbReference>
<dbReference type="PANTHER" id="PTHR30537">
    <property type="entry name" value="HTH-TYPE TRANSCRIPTIONAL REGULATOR"/>
    <property type="match status" value="1"/>
</dbReference>
<accession>A0A515D736</accession>
<sequence length="297" mass="32541">MTRFDDLAAFASVVREGSFTRAAAQLGVSQPALSQTVRALERRLDLKLLNRTTRSVSPTEAGERLYQTVGPRLADIEAELAVLGELRGKPAGTVRITATEHAVRTLVWPRLLPWLPRYPDIKVEISSDNRFTDIVAERFDIGVRLGADVAKDMIAMRMAPDMRMAVIGSPDYFARHPRPHAPQDLTEHDCIGLRLPSHGGLLKWEFARRGRSLNAHVSGRLAFNASDLVIAAALAGHGLAWAPVDTVDGHIVAGRLVSVLDDWAATFPGYHLYYASRSASPALALVVDALRRDQESV</sequence>
<reference evidence="6 7" key="1">
    <citation type="submission" date="2019-01" db="EMBL/GenBank/DDBJ databases">
        <title>Genomic insights into a novel species Rhodoferax sp.</title>
        <authorList>
            <person name="Jin L."/>
        </authorList>
    </citation>
    <scope>NUCLEOTIDE SEQUENCE [LARGE SCALE GENOMIC DNA]</scope>
    <source>
        <strain evidence="6 7">CHu59-6-5</strain>
    </source>
</reference>
<organism evidence="6 7">
    <name type="scientific">Rhodoferax sediminis</name>
    <dbReference type="NCBI Taxonomy" id="2509614"/>
    <lineage>
        <taxon>Bacteria</taxon>
        <taxon>Pseudomonadati</taxon>
        <taxon>Pseudomonadota</taxon>
        <taxon>Betaproteobacteria</taxon>
        <taxon>Burkholderiales</taxon>
        <taxon>Comamonadaceae</taxon>
        <taxon>Rhodoferax</taxon>
    </lineage>
</organism>
<dbReference type="SUPFAM" id="SSF46785">
    <property type="entry name" value="Winged helix' DNA-binding domain"/>
    <property type="match status" value="1"/>
</dbReference>